<keyword evidence="3" id="KW-1185">Reference proteome</keyword>
<feature type="compositionally biased region" description="Polar residues" evidence="1">
    <location>
        <begin position="74"/>
        <end position="89"/>
    </location>
</feature>
<evidence type="ECO:0000313" key="2">
    <source>
        <dbReference type="EMBL" id="GBO25686.1"/>
    </source>
</evidence>
<dbReference type="AlphaFoldDB" id="A0A4Y2VNC4"/>
<comment type="caution">
    <text evidence="2">The sequence shown here is derived from an EMBL/GenBank/DDBJ whole genome shotgun (WGS) entry which is preliminary data.</text>
</comment>
<proteinExistence type="predicted"/>
<dbReference type="Proteomes" id="UP000499080">
    <property type="component" value="Unassembled WGS sequence"/>
</dbReference>
<name>A0A4Y2VNC4_ARAVE</name>
<evidence type="ECO:0000256" key="1">
    <source>
        <dbReference type="SAM" id="MobiDB-lite"/>
    </source>
</evidence>
<gene>
    <name evidence="2" type="ORF">AVEN_71258_1</name>
</gene>
<dbReference type="EMBL" id="BGPR01048659">
    <property type="protein sequence ID" value="GBO25686.1"/>
    <property type="molecule type" value="Genomic_DNA"/>
</dbReference>
<organism evidence="2 3">
    <name type="scientific">Araneus ventricosus</name>
    <name type="common">Orbweaver spider</name>
    <name type="synonym">Epeira ventricosa</name>
    <dbReference type="NCBI Taxonomy" id="182803"/>
    <lineage>
        <taxon>Eukaryota</taxon>
        <taxon>Metazoa</taxon>
        <taxon>Ecdysozoa</taxon>
        <taxon>Arthropoda</taxon>
        <taxon>Chelicerata</taxon>
        <taxon>Arachnida</taxon>
        <taxon>Araneae</taxon>
        <taxon>Araneomorphae</taxon>
        <taxon>Entelegynae</taxon>
        <taxon>Araneoidea</taxon>
        <taxon>Araneidae</taxon>
        <taxon>Araneus</taxon>
    </lineage>
</organism>
<accession>A0A4Y2VNC4</accession>
<reference evidence="2 3" key="1">
    <citation type="journal article" date="2019" name="Sci. Rep.">
        <title>Orb-weaving spider Araneus ventricosus genome elucidates the spidroin gene catalogue.</title>
        <authorList>
            <person name="Kono N."/>
            <person name="Nakamura H."/>
            <person name="Ohtoshi R."/>
            <person name="Moran D.A.P."/>
            <person name="Shinohara A."/>
            <person name="Yoshida Y."/>
            <person name="Fujiwara M."/>
            <person name="Mori M."/>
            <person name="Tomita M."/>
            <person name="Arakawa K."/>
        </authorList>
    </citation>
    <scope>NUCLEOTIDE SEQUENCE [LARGE SCALE GENOMIC DNA]</scope>
</reference>
<sequence>MPHQKRKHLNCNVAGNGNTYTGHRGRIRQQSNSETFGITLSLVRLSAFPQSFVRTQRIIVARGFVGRLERSGEMSANSGASKETSPRTGTSVQFLQVVADCVYVVGTVVRLVEFRPANP</sequence>
<feature type="region of interest" description="Disordered" evidence="1">
    <location>
        <begin position="70"/>
        <end position="89"/>
    </location>
</feature>
<protein>
    <submittedName>
        <fullName evidence="2">Uncharacterized protein</fullName>
    </submittedName>
</protein>
<evidence type="ECO:0000313" key="3">
    <source>
        <dbReference type="Proteomes" id="UP000499080"/>
    </source>
</evidence>